<protein>
    <submittedName>
        <fullName evidence="1">1,4-alpha-glucan branching protein</fullName>
    </submittedName>
</protein>
<name>A0ACD5APN4_9ACTN</name>
<proteinExistence type="predicted"/>
<evidence type="ECO:0000313" key="1">
    <source>
        <dbReference type="EMBL" id="WWQ69142.1"/>
    </source>
</evidence>
<organism evidence="1 2">
    <name type="scientific">Streptomyces citrinus</name>
    <dbReference type="NCBI Taxonomy" id="3118173"/>
    <lineage>
        <taxon>Bacteria</taxon>
        <taxon>Bacillati</taxon>
        <taxon>Actinomycetota</taxon>
        <taxon>Actinomycetes</taxon>
        <taxon>Kitasatosporales</taxon>
        <taxon>Streptomycetaceae</taxon>
        <taxon>Streptomyces</taxon>
    </lineage>
</organism>
<dbReference type="Proteomes" id="UP001432251">
    <property type="component" value="Chromosome"/>
</dbReference>
<sequence>MAIIHYTTLKPTKLELLTDWLPKQPWYQGSGTPELAKAGGFRLDDPAGEVGMEFMAVTDSSGPDPVTYHVPMTYRAAPLPDAPDDALVGTLVHGVLGDRWVYDGTRDPVLVAQVTALLKGEVAAHAQSVDGALDPTVRAEAHGDDVRPEFVRVLEAGEPAPGSAGGVSAEWDGGRVRGVFVTVRAE</sequence>
<gene>
    <name evidence="1" type="ORF">V2W30_27600</name>
</gene>
<dbReference type="EMBL" id="CP146022">
    <property type="protein sequence ID" value="WWQ69142.1"/>
    <property type="molecule type" value="Genomic_DNA"/>
</dbReference>
<reference evidence="1" key="1">
    <citation type="journal article" date="2025" name="Int. J. Syst. Evol. Microbiol.">
        <title>Streptomyces citrinus sp. nov., with yellow diffusible pigment.</title>
        <authorList>
            <person name="He Y."/>
            <person name="Yang E."/>
            <person name="Xu J."/>
            <person name="Sun Y."/>
            <person name="Sun L."/>
        </authorList>
    </citation>
    <scope>NUCLEOTIDE SEQUENCE</scope>
    <source>
        <strain evidence="1">Q6</strain>
    </source>
</reference>
<evidence type="ECO:0000313" key="2">
    <source>
        <dbReference type="Proteomes" id="UP001432251"/>
    </source>
</evidence>
<accession>A0ACD5APN4</accession>
<keyword evidence="2" id="KW-1185">Reference proteome</keyword>